<feature type="compositionally biased region" description="Acidic residues" evidence="1">
    <location>
        <begin position="128"/>
        <end position="137"/>
    </location>
</feature>
<dbReference type="Proteomes" id="UP000079169">
    <property type="component" value="Unplaced"/>
</dbReference>
<feature type="domain" description="C2H2-type" evidence="2">
    <location>
        <begin position="21"/>
        <end position="43"/>
    </location>
</feature>
<protein>
    <submittedName>
        <fullName evidence="4">Zinc finger E-box-binding homeobox 1-like isoform X2</fullName>
    </submittedName>
</protein>
<organism evidence="3 4">
    <name type="scientific">Diaphorina citri</name>
    <name type="common">Asian citrus psyllid</name>
    <dbReference type="NCBI Taxonomy" id="121845"/>
    <lineage>
        <taxon>Eukaryota</taxon>
        <taxon>Metazoa</taxon>
        <taxon>Ecdysozoa</taxon>
        <taxon>Arthropoda</taxon>
        <taxon>Hexapoda</taxon>
        <taxon>Insecta</taxon>
        <taxon>Pterygota</taxon>
        <taxon>Neoptera</taxon>
        <taxon>Paraneoptera</taxon>
        <taxon>Hemiptera</taxon>
        <taxon>Sternorrhyncha</taxon>
        <taxon>Psylloidea</taxon>
        <taxon>Psyllidae</taxon>
        <taxon>Diaphorininae</taxon>
        <taxon>Diaphorina</taxon>
    </lineage>
</organism>
<dbReference type="InterPro" id="IPR013087">
    <property type="entry name" value="Znf_C2H2_type"/>
</dbReference>
<dbReference type="InterPro" id="IPR036236">
    <property type="entry name" value="Znf_C2H2_sf"/>
</dbReference>
<sequence length="215" mass="25043">MNAAKEADSRSKKTHNDTGVFKCPTPLCNRIYSRRRSLNRHKQECGQLPRYKCTLCPYRGKRKDSLKSHMVHGHKIVDQQLQEQFMNRENVQEMPGDESQDMGEYGQNIGNVYQEWSREKFSEMKSEPDEEMNESIEESFNVDSNDKDETEDNQARKDEVLYQVDYRGQLKLFPQAKNFDQISEDKGSESLNNVREEEMSKVGSKTSPINLCLSK</sequence>
<accession>A0A3Q0JJW7</accession>
<name>A0A3Q0JJW7_DIACI</name>
<dbReference type="RefSeq" id="XP_026688657.1">
    <property type="nucleotide sequence ID" value="XM_026832856.1"/>
</dbReference>
<dbReference type="SUPFAM" id="SSF57667">
    <property type="entry name" value="beta-beta-alpha zinc fingers"/>
    <property type="match status" value="1"/>
</dbReference>
<feature type="region of interest" description="Disordered" evidence="1">
    <location>
        <begin position="122"/>
        <end position="159"/>
    </location>
</feature>
<evidence type="ECO:0000313" key="4">
    <source>
        <dbReference type="RefSeq" id="XP_026688657.1"/>
    </source>
</evidence>
<dbReference type="Gene3D" id="3.30.160.60">
    <property type="entry name" value="Classic Zinc Finger"/>
    <property type="match status" value="1"/>
</dbReference>
<gene>
    <name evidence="4" type="primary">LOC103522985</name>
</gene>
<dbReference type="AlphaFoldDB" id="A0A3Q0JJW7"/>
<feature type="compositionally biased region" description="Basic and acidic residues" evidence="1">
    <location>
        <begin position="183"/>
        <end position="200"/>
    </location>
</feature>
<evidence type="ECO:0000259" key="2">
    <source>
        <dbReference type="SMART" id="SM00355"/>
    </source>
</evidence>
<evidence type="ECO:0000256" key="1">
    <source>
        <dbReference type="SAM" id="MobiDB-lite"/>
    </source>
</evidence>
<feature type="domain" description="C2H2-type" evidence="2">
    <location>
        <begin position="51"/>
        <end position="74"/>
    </location>
</feature>
<proteinExistence type="predicted"/>
<keyword evidence="3" id="KW-1185">Reference proteome</keyword>
<dbReference type="Pfam" id="PF00096">
    <property type="entry name" value="zf-C2H2"/>
    <property type="match status" value="2"/>
</dbReference>
<feature type="region of interest" description="Disordered" evidence="1">
    <location>
        <begin position="180"/>
        <end position="215"/>
    </location>
</feature>
<reference evidence="4" key="1">
    <citation type="submission" date="2025-08" db="UniProtKB">
        <authorList>
            <consortium name="RefSeq"/>
        </authorList>
    </citation>
    <scope>IDENTIFICATION</scope>
</reference>
<dbReference type="SMART" id="SM00355">
    <property type="entry name" value="ZnF_C2H2"/>
    <property type="match status" value="2"/>
</dbReference>
<dbReference type="GeneID" id="103522985"/>
<evidence type="ECO:0000313" key="3">
    <source>
        <dbReference type="Proteomes" id="UP000079169"/>
    </source>
</evidence>